<protein>
    <submittedName>
        <fullName evidence="2">Uncharacterized protein</fullName>
    </submittedName>
</protein>
<dbReference type="Proteomes" id="UP000281708">
    <property type="component" value="Unassembled WGS sequence"/>
</dbReference>
<accession>A0A3L8P439</accession>
<dbReference type="AlphaFoldDB" id="A0A3L8P439"/>
<evidence type="ECO:0000256" key="1">
    <source>
        <dbReference type="SAM" id="MobiDB-lite"/>
    </source>
</evidence>
<dbReference type="EMBL" id="RDBE01000005">
    <property type="protein sequence ID" value="RLV50170.1"/>
    <property type="molecule type" value="Genomic_DNA"/>
</dbReference>
<sequence>MLPPSLIEVERIKDGSQVRVVVMRESRTDRRLAGGRPLAPLRSEDLERQAEAGEEDQSADEESTDRCTDRAGSPPGPVRARGRAV</sequence>
<name>A0A3L8P439_9ACTN</name>
<organism evidence="2 3">
    <name type="scientific">Nocardioides mangrovicus</name>
    <dbReference type="NCBI Taxonomy" id="2478913"/>
    <lineage>
        <taxon>Bacteria</taxon>
        <taxon>Bacillati</taxon>
        <taxon>Actinomycetota</taxon>
        <taxon>Actinomycetes</taxon>
        <taxon>Propionibacteriales</taxon>
        <taxon>Nocardioidaceae</taxon>
        <taxon>Nocardioides</taxon>
    </lineage>
</organism>
<comment type="caution">
    <text evidence="2">The sequence shown here is derived from an EMBL/GenBank/DDBJ whole genome shotgun (WGS) entry which is preliminary data.</text>
</comment>
<reference evidence="2 3" key="1">
    <citation type="submission" date="2018-10" db="EMBL/GenBank/DDBJ databases">
        <title>Marmoricola sp. 4Q3S-7 whole genome shotgun sequence.</title>
        <authorList>
            <person name="Li F."/>
        </authorList>
    </citation>
    <scope>NUCLEOTIDE SEQUENCE [LARGE SCALE GENOMIC DNA]</scope>
    <source>
        <strain evidence="2 3">4Q3S-7</strain>
    </source>
</reference>
<feature type="compositionally biased region" description="Basic and acidic residues" evidence="1">
    <location>
        <begin position="42"/>
        <end position="51"/>
    </location>
</feature>
<proteinExistence type="predicted"/>
<feature type="compositionally biased region" description="Acidic residues" evidence="1">
    <location>
        <begin position="52"/>
        <end position="63"/>
    </location>
</feature>
<evidence type="ECO:0000313" key="2">
    <source>
        <dbReference type="EMBL" id="RLV50170.1"/>
    </source>
</evidence>
<evidence type="ECO:0000313" key="3">
    <source>
        <dbReference type="Proteomes" id="UP000281708"/>
    </source>
</evidence>
<gene>
    <name evidence="2" type="ORF">D9V37_05410</name>
</gene>
<feature type="region of interest" description="Disordered" evidence="1">
    <location>
        <begin position="27"/>
        <end position="85"/>
    </location>
</feature>
<keyword evidence="3" id="KW-1185">Reference proteome</keyword>